<dbReference type="Proteomes" id="UP001603857">
    <property type="component" value="Unassembled WGS sequence"/>
</dbReference>
<comment type="caution">
    <text evidence="1">The sequence shown here is derived from an EMBL/GenBank/DDBJ whole genome shotgun (WGS) entry which is preliminary data.</text>
</comment>
<accession>A0ABD1MYE2</accession>
<proteinExistence type="predicted"/>
<dbReference type="EMBL" id="JBGMDY010000003">
    <property type="protein sequence ID" value="KAL2340856.1"/>
    <property type="molecule type" value="Genomic_DNA"/>
</dbReference>
<keyword evidence="2" id="KW-1185">Reference proteome</keyword>
<sequence length="118" mass="13724">MSSVSQEEAKIMALHVEHHIWMGSIMDYIQSGILLIDKAEVIKIVKLKTIMRLMTSLCAFDSHKYNINMLSNVLMSDTDKKSNRNTWRIRLKTTSQDNSIRQKKNSKLSVTWSNFYVD</sequence>
<reference evidence="1 2" key="1">
    <citation type="submission" date="2024-08" db="EMBL/GenBank/DDBJ databases">
        <title>Insights into the chromosomal genome structure of Flemingia macrophylla.</title>
        <authorList>
            <person name="Ding Y."/>
            <person name="Zhao Y."/>
            <person name="Bi W."/>
            <person name="Wu M."/>
            <person name="Zhao G."/>
            <person name="Gong Y."/>
            <person name="Li W."/>
            <person name="Zhang P."/>
        </authorList>
    </citation>
    <scope>NUCLEOTIDE SEQUENCE [LARGE SCALE GENOMIC DNA]</scope>
    <source>
        <strain evidence="1">DYQJB</strain>
        <tissue evidence="1">Leaf</tissue>
    </source>
</reference>
<evidence type="ECO:0000313" key="1">
    <source>
        <dbReference type="EMBL" id="KAL2340856.1"/>
    </source>
</evidence>
<name>A0ABD1MYE2_9FABA</name>
<organism evidence="1 2">
    <name type="scientific">Flemingia macrophylla</name>
    <dbReference type="NCBI Taxonomy" id="520843"/>
    <lineage>
        <taxon>Eukaryota</taxon>
        <taxon>Viridiplantae</taxon>
        <taxon>Streptophyta</taxon>
        <taxon>Embryophyta</taxon>
        <taxon>Tracheophyta</taxon>
        <taxon>Spermatophyta</taxon>
        <taxon>Magnoliopsida</taxon>
        <taxon>eudicotyledons</taxon>
        <taxon>Gunneridae</taxon>
        <taxon>Pentapetalae</taxon>
        <taxon>rosids</taxon>
        <taxon>fabids</taxon>
        <taxon>Fabales</taxon>
        <taxon>Fabaceae</taxon>
        <taxon>Papilionoideae</taxon>
        <taxon>50 kb inversion clade</taxon>
        <taxon>NPAAA clade</taxon>
        <taxon>indigoferoid/millettioid clade</taxon>
        <taxon>Phaseoleae</taxon>
        <taxon>Flemingia</taxon>
    </lineage>
</organism>
<evidence type="ECO:0000313" key="2">
    <source>
        <dbReference type="Proteomes" id="UP001603857"/>
    </source>
</evidence>
<gene>
    <name evidence="1" type="ORF">Fmac_008796</name>
</gene>
<dbReference type="AlphaFoldDB" id="A0ABD1MYE2"/>
<protein>
    <submittedName>
        <fullName evidence="1">Uncharacterized protein</fullName>
    </submittedName>
</protein>